<protein>
    <submittedName>
        <fullName evidence="2">Uncharacterized protein</fullName>
    </submittedName>
</protein>
<dbReference type="Proteomes" id="UP000649617">
    <property type="component" value="Unassembled WGS sequence"/>
</dbReference>
<proteinExistence type="predicted"/>
<evidence type="ECO:0000256" key="1">
    <source>
        <dbReference type="SAM" id="MobiDB-lite"/>
    </source>
</evidence>
<gene>
    <name evidence="2" type="ORF">SPIL2461_LOCUS17743</name>
</gene>
<evidence type="ECO:0000313" key="2">
    <source>
        <dbReference type="EMBL" id="CAE7658006.1"/>
    </source>
</evidence>
<comment type="caution">
    <text evidence="2">The sequence shown here is derived from an EMBL/GenBank/DDBJ whole genome shotgun (WGS) entry which is preliminary data.</text>
</comment>
<name>A0A812VY20_SYMPI</name>
<reference evidence="2" key="1">
    <citation type="submission" date="2021-02" db="EMBL/GenBank/DDBJ databases">
        <authorList>
            <person name="Dougan E. K."/>
            <person name="Rhodes N."/>
            <person name="Thang M."/>
            <person name="Chan C."/>
        </authorList>
    </citation>
    <scope>NUCLEOTIDE SEQUENCE</scope>
</reference>
<feature type="non-terminal residue" evidence="2">
    <location>
        <position position="107"/>
    </location>
</feature>
<feature type="region of interest" description="Disordered" evidence="1">
    <location>
        <begin position="69"/>
        <end position="107"/>
    </location>
</feature>
<feature type="non-terminal residue" evidence="2">
    <location>
        <position position="1"/>
    </location>
</feature>
<dbReference type="AlphaFoldDB" id="A0A812VY20"/>
<keyword evidence="3" id="KW-1185">Reference proteome</keyword>
<sequence>VEAPATRARTKAGPSSSSIMAKISPAAARRNQDDKTSRLAALAAWNAAADAERLWQSNGSLMRRRISAKQRPLMTPALGRSRSPASGKNAPRGHYDVLQLPRSASQE</sequence>
<dbReference type="EMBL" id="CAJNIZ010043352">
    <property type="protein sequence ID" value="CAE7658006.1"/>
    <property type="molecule type" value="Genomic_DNA"/>
</dbReference>
<evidence type="ECO:0000313" key="3">
    <source>
        <dbReference type="Proteomes" id="UP000649617"/>
    </source>
</evidence>
<accession>A0A812VY20</accession>
<organism evidence="2 3">
    <name type="scientific">Symbiodinium pilosum</name>
    <name type="common">Dinoflagellate</name>
    <dbReference type="NCBI Taxonomy" id="2952"/>
    <lineage>
        <taxon>Eukaryota</taxon>
        <taxon>Sar</taxon>
        <taxon>Alveolata</taxon>
        <taxon>Dinophyceae</taxon>
        <taxon>Suessiales</taxon>
        <taxon>Symbiodiniaceae</taxon>
        <taxon>Symbiodinium</taxon>
    </lineage>
</organism>